<feature type="domain" description="PiggyBac transposable element-derived protein" evidence="1">
    <location>
        <begin position="14"/>
        <end position="130"/>
    </location>
</feature>
<accession>A0ABQ9I5U3</accession>
<dbReference type="PANTHER" id="PTHR46599:SF3">
    <property type="entry name" value="PIGGYBAC TRANSPOSABLE ELEMENT-DERIVED PROTEIN 4"/>
    <property type="match status" value="1"/>
</dbReference>
<sequence>MFMSEKGGLQVNVYRTLGLGERVARKLLMGFEHTQQILYCDNFFSRLSLFQLLRKIDIAACGTVRTNRHGMPTECKPVACKMKKGDKPKFWLNKAKGMNLCSWQDTGRVTLLSTVHSNELTEVRTRDKQTKWVQDCF</sequence>
<name>A0ABQ9I5U3_9NEOP</name>
<evidence type="ECO:0000313" key="3">
    <source>
        <dbReference type="Proteomes" id="UP001159363"/>
    </source>
</evidence>
<reference evidence="2 3" key="1">
    <citation type="submission" date="2023-02" db="EMBL/GenBank/DDBJ databases">
        <title>LHISI_Scaffold_Assembly.</title>
        <authorList>
            <person name="Stuart O.P."/>
            <person name="Cleave R."/>
            <person name="Magrath M.J.L."/>
            <person name="Mikheyev A.S."/>
        </authorList>
    </citation>
    <scope>NUCLEOTIDE SEQUENCE [LARGE SCALE GENOMIC DNA]</scope>
    <source>
        <strain evidence="2">Daus_M_001</strain>
        <tissue evidence="2">Leg muscle</tissue>
    </source>
</reference>
<comment type="caution">
    <text evidence="2">The sequence shown here is derived from an EMBL/GenBank/DDBJ whole genome shotgun (WGS) entry which is preliminary data.</text>
</comment>
<proteinExistence type="predicted"/>
<organism evidence="2 3">
    <name type="scientific">Dryococelus australis</name>
    <dbReference type="NCBI Taxonomy" id="614101"/>
    <lineage>
        <taxon>Eukaryota</taxon>
        <taxon>Metazoa</taxon>
        <taxon>Ecdysozoa</taxon>
        <taxon>Arthropoda</taxon>
        <taxon>Hexapoda</taxon>
        <taxon>Insecta</taxon>
        <taxon>Pterygota</taxon>
        <taxon>Neoptera</taxon>
        <taxon>Polyneoptera</taxon>
        <taxon>Phasmatodea</taxon>
        <taxon>Verophasmatodea</taxon>
        <taxon>Anareolatae</taxon>
        <taxon>Phasmatidae</taxon>
        <taxon>Eurycanthinae</taxon>
        <taxon>Dryococelus</taxon>
    </lineage>
</organism>
<dbReference type="Pfam" id="PF13843">
    <property type="entry name" value="DDE_Tnp_1_7"/>
    <property type="match status" value="1"/>
</dbReference>
<evidence type="ECO:0000259" key="1">
    <source>
        <dbReference type="Pfam" id="PF13843"/>
    </source>
</evidence>
<dbReference type="PANTHER" id="PTHR46599">
    <property type="entry name" value="PIGGYBAC TRANSPOSABLE ELEMENT-DERIVED PROTEIN 4"/>
    <property type="match status" value="1"/>
</dbReference>
<dbReference type="InterPro" id="IPR029526">
    <property type="entry name" value="PGBD"/>
</dbReference>
<dbReference type="EMBL" id="JARBHB010000002">
    <property type="protein sequence ID" value="KAJ8892024.1"/>
    <property type="molecule type" value="Genomic_DNA"/>
</dbReference>
<protein>
    <recommendedName>
        <fullName evidence="1">PiggyBac transposable element-derived protein domain-containing protein</fullName>
    </recommendedName>
</protein>
<evidence type="ECO:0000313" key="2">
    <source>
        <dbReference type="EMBL" id="KAJ8892024.1"/>
    </source>
</evidence>
<keyword evidence="3" id="KW-1185">Reference proteome</keyword>
<gene>
    <name evidence="2" type="ORF">PR048_004589</name>
</gene>
<dbReference type="Proteomes" id="UP001159363">
    <property type="component" value="Chromosome 2"/>
</dbReference>